<keyword evidence="1" id="KW-1133">Transmembrane helix</keyword>
<dbReference type="EMBL" id="CABIJS010000521">
    <property type="protein sequence ID" value="VUZ52718.1"/>
    <property type="molecule type" value="Genomic_DNA"/>
</dbReference>
<evidence type="ECO:0000256" key="1">
    <source>
        <dbReference type="SAM" id="Phobius"/>
    </source>
</evidence>
<feature type="transmembrane region" description="Helical" evidence="1">
    <location>
        <begin position="37"/>
        <end position="58"/>
    </location>
</feature>
<keyword evidence="3" id="KW-1185">Reference proteome</keyword>
<reference evidence="2 3" key="1">
    <citation type="submission" date="2019-07" db="EMBL/GenBank/DDBJ databases">
        <authorList>
            <person name="Jastrzebski P J."/>
            <person name="Paukszto L."/>
            <person name="Jastrzebski P J."/>
        </authorList>
    </citation>
    <scope>NUCLEOTIDE SEQUENCE [LARGE SCALE GENOMIC DNA]</scope>
    <source>
        <strain evidence="2 3">WMS-il1</strain>
    </source>
</reference>
<dbReference type="Proteomes" id="UP000321570">
    <property type="component" value="Unassembled WGS sequence"/>
</dbReference>
<evidence type="ECO:0000313" key="2">
    <source>
        <dbReference type="EMBL" id="VUZ52718.1"/>
    </source>
</evidence>
<accession>A0A564Z1E1</accession>
<evidence type="ECO:0000313" key="3">
    <source>
        <dbReference type="Proteomes" id="UP000321570"/>
    </source>
</evidence>
<keyword evidence="1" id="KW-0812">Transmembrane</keyword>
<dbReference type="AlphaFoldDB" id="A0A564Z1E1"/>
<keyword evidence="1" id="KW-0472">Membrane</keyword>
<sequence length="81" mass="8925">MFSRGLTQVTHIKLSLYLHSKHNSRASVTALSDLSSLSLSLLLASILVVASFNTFWYLGSINSWCSAPQLLLVLTQTATNW</sequence>
<gene>
    <name evidence="2" type="ORF">WMSIL1_LOCUS11134</name>
</gene>
<name>A0A564Z1E1_HYMDI</name>
<organism evidence="2 3">
    <name type="scientific">Hymenolepis diminuta</name>
    <name type="common">Rat tapeworm</name>
    <dbReference type="NCBI Taxonomy" id="6216"/>
    <lineage>
        <taxon>Eukaryota</taxon>
        <taxon>Metazoa</taxon>
        <taxon>Spiralia</taxon>
        <taxon>Lophotrochozoa</taxon>
        <taxon>Platyhelminthes</taxon>
        <taxon>Cestoda</taxon>
        <taxon>Eucestoda</taxon>
        <taxon>Cyclophyllidea</taxon>
        <taxon>Hymenolepididae</taxon>
        <taxon>Hymenolepis</taxon>
    </lineage>
</organism>
<proteinExistence type="predicted"/>
<protein>
    <submittedName>
        <fullName evidence="2">Uncharacterized protein</fullName>
    </submittedName>
</protein>